<proteinExistence type="inferred from homology"/>
<name>A0A5C6XED1_9DELT</name>
<dbReference type="OrthoDB" id="5354363at2"/>
<dbReference type="PANTHER" id="PTHR43391">
    <property type="entry name" value="RETINOL DEHYDROGENASE-RELATED"/>
    <property type="match status" value="1"/>
</dbReference>
<evidence type="ECO:0000313" key="6">
    <source>
        <dbReference type="Proteomes" id="UP000321046"/>
    </source>
</evidence>
<accession>A0A5C6XED1</accession>
<dbReference type="InterPro" id="IPR036291">
    <property type="entry name" value="NAD(P)-bd_dom_sf"/>
</dbReference>
<evidence type="ECO:0000256" key="4">
    <source>
        <dbReference type="RuleBase" id="RU000363"/>
    </source>
</evidence>
<organism evidence="5 6">
    <name type="scientific">Lujinxingia vulgaris</name>
    <dbReference type="NCBI Taxonomy" id="2600176"/>
    <lineage>
        <taxon>Bacteria</taxon>
        <taxon>Deltaproteobacteria</taxon>
        <taxon>Bradymonadales</taxon>
        <taxon>Lujinxingiaceae</taxon>
        <taxon>Lujinxingia</taxon>
    </lineage>
</organism>
<evidence type="ECO:0000256" key="1">
    <source>
        <dbReference type="ARBA" id="ARBA00006484"/>
    </source>
</evidence>
<comment type="caution">
    <text evidence="5">The sequence shown here is derived from an EMBL/GenBank/DDBJ whole genome shotgun (WGS) entry which is preliminary data.</text>
</comment>
<gene>
    <name evidence="5" type="ORF">FRC96_10920</name>
</gene>
<dbReference type="PIRSF" id="PIRSF000126">
    <property type="entry name" value="11-beta-HSD1"/>
    <property type="match status" value="1"/>
</dbReference>
<dbReference type="Pfam" id="PF00106">
    <property type="entry name" value="adh_short"/>
    <property type="match status" value="1"/>
</dbReference>
<dbReference type="PRINTS" id="PR00081">
    <property type="entry name" value="GDHRDH"/>
</dbReference>
<evidence type="ECO:0000256" key="2">
    <source>
        <dbReference type="ARBA" id="ARBA00022857"/>
    </source>
</evidence>
<dbReference type="SUPFAM" id="SSF51735">
    <property type="entry name" value="NAD(P)-binding Rossmann-fold domains"/>
    <property type="match status" value="1"/>
</dbReference>
<dbReference type="InterPro" id="IPR002347">
    <property type="entry name" value="SDR_fam"/>
</dbReference>
<evidence type="ECO:0000256" key="3">
    <source>
        <dbReference type="ARBA" id="ARBA00023002"/>
    </source>
</evidence>
<dbReference type="PRINTS" id="PR00080">
    <property type="entry name" value="SDRFAMILY"/>
</dbReference>
<dbReference type="InterPro" id="IPR020904">
    <property type="entry name" value="Sc_DH/Rdtase_CS"/>
</dbReference>
<dbReference type="Proteomes" id="UP000321046">
    <property type="component" value="Unassembled WGS sequence"/>
</dbReference>
<sequence length="264" mass="28684">MPPFFSQGITMNIAIITGASAGMGRHFALQLDGRADIDEIWLVARRKERLEALAGELKHARGRVFAVDLCDEEALNAFFATLEAEAPSITWLINNAGFGKIGRFDQVPVSTNLQMIDLNIRALTEITQRALPFCQKGSHIVQVASSAGFLPITHFAVYAASKAFVVNFSNALSRELKPRGIGVTAVCPGPVQTEFFDVAASHGGAKSGPDGLMADPEQVVTRAIKDAERHHLNSVYGLSIKAFILLTRFLPRQLAIRATEHIYG</sequence>
<reference evidence="5 6" key="1">
    <citation type="submission" date="2019-08" db="EMBL/GenBank/DDBJ databases">
        <title>Bradymonadales sp. TMQ2.</title>
        <authorList>
            <person name="Liang Q."/>
        </authorList>
    </citation>
    <scope>NUCLEOTIDE SEQUENCE [LARGE SCALE GENOMIC DNA]</scope>
    <source>
        <strain evidence="5 6">TMQ2</strain>
    </source>
</reference>
<dbReference type="AlphaFoldDB" id="A0A5C6XED1"/>
<keyword evidence="2" id="KW-0521">NADP</keyword>
<protein>
    <submittedName>
        <fullName evidence="5">SDR family NAD(P)-dependent oxidoreductase</fullName>
    </submittedName>
</protein>
<comment type="similarity">
    <text evidence="1 4">Belongs to the short-chain dehydrogenases/reductases (SDR) family.</text>
</comment>
<dbReference type="PROSITE" id="PS00061">
    <property type="entry name" value="ADH_SHORT"/>
    <property type="match status" value="1"/>
</dbReference>
<evidence type="ECO:0000313" key="5">
    <source>
        <dbReference type="EMBL" id="TXD35492.1"/>
    </source>
</evidence>
<dbReference type="CDD" id="cd05233">
    <property type="entry name" value="SDR_c"/>
    <property type="match status" value="1"/>
</dbReference>
<keyword evidence="3" id="KW-0560">Oxidoreductase</keyword>
<dbReference type="GO" id="GO:0016491">
    <property type="term" value="F:oxidoreductase activity"/>
    <property type="evidence" value="ECO:0007669"/>
    <property type="project" value="UniProtKB-KW"/>
</dbReference>
<dbReference type="PANTHER" id="PTHR43391:SF14">
    <property type="entry name" value="DEHYDROGENASE_REDUCTASE SDR FAMILY PROTEIN 7-LIKE"/>
    <property type="match status" value="1"/>
</dbReference>
<dbReference type="Gene3D" id="3.40.50.720">
    <property type="entry name" value="NAD(P)-binding Rossmann-like Domain"/>
    <property type="match status" value="1"/>
</dbReference>
<dbReference type="EMBL" id="VOSL01000049">
    <property type="protein sequence ID" value="TXD35492.1"/>
    <property type="molecule type" value="Genomic_DNA"/>
</dbReference>